<comment type="caution">
    <text evidence="2">The sequence shown here is derived from an EMBL/GenBank/DDBJ whole genome shotgun (WGS) entry which is preliminary data.</text>
</comment>
<dbReference type="EMBL" id="QURN01000015">
    <property type="protein sequence ID" value="RFC65574.1"/>
    <property type="molecule type" value="Genomic_DNA"/>
</dbReference>
<dbReference type="Gene3D" id="3.40.630.30">
    <property type="match status" value="1"/>
</dbReference>
<dbReference type="InterPro" id="IPR038740">
    <property type="entry name" value="BioF2-like_GNAT_dom"/>
</dbReference>
<dbReference type="SUPFAM" id="SSF55729">
    <property type="entry name" value="Acyl-CoA N-acyltransferases (Nat)"/>
    <property type="match status" value="1"/>
</dbReference>
<proteinExistence type="predicted"/>
<evidence type="ECO:0000313" key="2">
    <source>
        <dbReference type="EMBL" id="RFC65574.1"/>
    </source>
</evidence>
<evidence type="ECO:0000313" key="3">
    <source>
        <dbReference type="Proteomes" id="UP000262379"/>
    </source>
</evidence>
<dbReference type="GO" id="GO:0016740">
    <property type="term" value="F:transferase activity"/>
    <property type="evidence" value="ECO:0007669"/>
    <property type="project" value="UniProtKB-KW"/>
</dbReference>
<dbReference type="Proteomes" id="UP000262379">
    <property type="component" value="Unassembled WGS sequence"/>
</dbReference>
<dbReference type="InterPro" id="IPR016181">
    <property type="entry name" value="Acyl_CoA_acyltransferase"/>
</dbReference>
<name>A0A371X936_9HYPH</name>
<keyword evidence="2" id="KW-0808">Transferase</keyword>
<feature type="domain" description="BioF2-like acetyltransferase" evidence="1">
    <location>
        <begin position="192"/>
        <end position="339"/>
    </location>
</feature>
<keyword evidence="3" id="KW-1185">Reference proteome</keyword>
<sequence>MADIAFREDALSAPRISRHHHQKLAGSRWEFRVDNDLAAYERASMHAIFAPAQSPEWIEAWAKSGTDIIIARVHAAQGQCVLALALEVVRTSSMCIARYVGHRHANGNFPLSSYESIDRIEPGLLDALLESISTARPDIDLVSLERMSHSRAGKANPFLALNHQQSANIALAADLTDGFDALVARTGGSSKWKKHRRQVRKFSESGEVRMIYASTAVEVDRLLTSFFEMKAERFAALGIDDPFAPMSVRAAFRNLFSEALSGQVRLFTLEGLEIGGKLRAVSGHSHDGARLVCEFCAFANDELSNYSPGSYLFFEVIKKAAENDYRLYDFSVGDEPYKRQWCDAEIKQFDVVVPLTLRGRIAAAGLRAGSSAKRWLKSQPHIWQQAKRLRQIVKGNA</sequence>
<dbReference type="Pfam" id="PF13480">
    <property type="entry name" value="Acetyltransf_6"/>
    <property type="match status" value="1"/>
</dbReference>
<evidence type="ECO:0000259" key="1">
    <source>
        <dbReference type="Pfam" id="PF13480"/>
    </source>
</evidence>
<accession>A0A371X936</accession>
<reference evidence="3" key="1">
    <citation type="submission" date="2018-08" db="EMBL/GenBank/DDBJ databases">
        <authorList>
            <person name="Im W.T."/>
        </authorList>
    </citation>
    <scope>NUCLEOTIDE SEQUENCE [LARGE SCALE GENOMIC DNA]</scope>
    <source>
        <strain evidence="3">LA-28</strain>
    </source>
</reference>
<dbReference type="AlphaFoldDB" id="A0A371X936"/>
<organism evidence="2 3">
    <name type="scientific">Mesorhizobium denitrificans</name>
    <dbReference type="NCBI Taxonomy" id="2294114"/>
    <lineage>
        <taxon>Bacteria</taxon>
        <taxon>Pseudomonadati</taxon>
        <taxon>Pseudomonadota</taxon>
        <taxon>Alphaproteobacteria</taxon>
        <taxon>Hyphomicrobiales</taxon>
        <taxon>Phyllobacteriaceae</taxon>
        <taxon>Mesorhizobium</taxon>
    </lineage>
</organism>
<dbReference type="RefSeq" id="WP_116625185.1">
    <property type="nucleotide sequence ID" value="NZ_QURN01000015.1"/>
</dbReference>
<protein>
    <submittedName>
        <fullName evidence="2">GNAT family N-acetyltransferase</fullName>
    </submittedName>
</protein>
<gene>
    <name evidence="2" type="ORF">DY251_17400</name>
</gene>